<keyword evidence="2" id="KW-1185">Reference proteome</keyword>
<name>A0ACC0PIQ3_RHOML</name>
<sequence length="81" mass="8648">MTVLSPAWGDPSGGTIRGIWALCIMGIGDYGNFGPGSSTEERVKWSGYHDVWNKTEAEEFGVGKLIRGEVVAAGSPRAIYS</sequence>
<dbReference type="Proteomes" id="UP001062846">
    <property type="component" value="Chromosome 3"/>
</dbReference>
<accession>A0ACC0PIQ3</accession>
<organism evidence="1 2">
    <name type="scientific">Rhododendron molle</name>
    <name type="common">Chinese azalea</name>
    <name type="synonym">Azalea mollis</name>
    <dbReference type="NCBI Taxonomy" id="49168"/>
    <lineage>
        <taxon>Eukaryota</taxon>
        <taxon>Viridiplantae</taxon>
        <taxon>Streptophyta</taxon>
        <taxon>Embryophyta</taxon>
        <taxon>Tracheophyta</taxon>
        <taxon>Spermatophyta</taxon>
        <taxon>Magnoliopsida</taxon>
        <taxon>eudicotyledons</taxon>
        <taxon>Gunneridae</taxon>
        <taxon>Pentapetalae</taxon>
        <taxon>asterids</taxon>
        <taxon>Ericales</taxon>
        <taxon>Ericaceae</taxon>
        <taxon>Ericoideae</taxon>
        <taxon>Rhodoreae</taxon>
        <taxon>Rhododendron</taxon>
    </lineage>
</organism>
<reference evidence="1" key="1">
    <citation type="submission" date="2022-02" db="EMBL/GenBank/DDBJ databases">
        <title>Plant Genome Project.</title>
        <authorList>
            <person name="Zhang R.-G."/>
        </authorList>
    </citation>
    <scope>NUCLEOTIDE SEQUENCE</scope>
    <source>
        <strain evidence="1">AT1</strain>
    </source>
</reference>
<proteinExistence type="predicted"/>
<evidence type="ECO:0000313" key="2">
    <source>
        <dbReference type="Proteomes" id="UP001062846"/>
    </source>
</evidence>
<comment type="caution">
    <text evidence="1">The sequence shown here is derived from an EMBL/GenBank/DDBJ whole genome shotgun (WGS) entry which is preliminary data.</text>
</comment>
<dbReference type="EMBL" id="CM046390">
    <property type="protein sequence ID" value="KAI8564612.1"/>
    <property type="molecule type" value="Genomic_DNA"/>
</dbReference>
<protein>
    <submittedName>
        <fullName evidence="1">Uncharacterized protein</fullName>
    </submittedName>
</protein>
<gene>
    <name evidence="1" type="ORF">RHMOL_Rhmol03G0194200</name>
</gene>
<evidence type="ECO:0000313" key="1">
    <source>
        <dbReference type="EMBL" id="KAI8564612.1"/>
    </source>
</evidence>